<dbReference type="Proteomes" id="UP000663505">
    <property type="component" value="Chromosome"/>
</dbReference>
<evidence type="ECO:0000259" key="2">
    <source>
        <dbReference type="Pfam" id="PF13439"/>
    </source>
</evidence>
<dbReference type="InterPro" id="IPR028098">
    <property type="entry name" value="Glyco_trans_4-like_N"/>
</dbReference>
<dbReference type="KEGG" id="afx:JZ786_12730"/>
<feature type="domain" description="Glycosyltransferase subfamily 4-like N-terminal" evidence="2">
    <location>
        <begin position="14"/>
        <end position="190"/>
    </location>
</feature>
<accession>A0A9X7VUG6</accession>
<dbReference type="GO" id="GO:0016757">
    <property type="term" value="F:glycosyltransferase activity"/>
    <property type="evidence" value="ECO:0007669"/>
    <property type="project" value="InterPro"/>
</dbReference>
<dbReference type="Pfam" id="PF00534">
    <property type="entry name" value="Glycos_transf_1"/>
    <property type="match status" value="1"/>
</dbReference>
<evidence type="ECO:0000259" key="1">
    <source>
        <dbReference type="Pfam" id="PF00534"/>
    </source>
</evidence>
<proteinExistence type="predicted"/>
<organism evidence="3 4">
    <name type="scientific">Alicyclobacillus mengziensis</name>
    <dbReference type="NCBI Taxonomy" id="2931921"/>
    <lineage>
        <taxon>Bacteria</taxon>
        <taxon>Bacillati</taxon>
        <taxon>Bacillota</taxon>
        <taxon>Bacilli</taxon>
        <taxon>Bacillales</taxon>
        <taxon>Alicyclobacillaceae</taxon>
        <taxon>Alicyclobacillus</taxon>
    </lineage>
</organism>
<dbReference type="SUPFAM" id="SSF53756">
    <property type="entry name" value="UDP-Glycosyltransferase/glycogen phosphorylase"/>
    <property type="match status" value="1"/>
</dbReference>
<dbReference type="EMBL" id="CP071182">
    <property type="protein sequence ID" value="QSO45444.1"/>
    <property type="molecule type" value="Genomic_DNA"/>
</dbReference>
<dbReference type="Pfam" id="PF13439">
    <property type="entry name" value="Glyco_transf_4"/>
    <property type="match status" value="1"/>
</dbReference>
<name>A0A9X7VUG6_9BACL</name>
<feature type="domain" description="Glycosyl transferase family 1" evidence="1">
    <location>
        <begin position="211"/>
        <end position="358"/>
    </location>
</feature>
<dbReference type="PANTHER" id="PTHR12526">
    <property type="entry name" value="GLYCOSYLTRANSFERASE"/>
    <property type="match status" value="1"/>
</dbReference>
<evidence type="ECO:0000313" key="4">
    <source>
        <dbReference type="Proteomes" id="UP000663505"/>
    </source>
</evidence>
<protein>
    <submittedName>
        <fullName evidence="3">Glycosyltransferase</fullName>
    </submittedName>
</protein>
<reference evidence="3 4" key="1">
    <citation type="submission" date="2021-02" db="EMBL/GenBank/DDBJ databases">
        <title>Alicyclobacillus curvatus sp. nov. and Alicyclobacillus mengziensis sp. nov., two acidophilic bacteria isolated from acid mine drainage.</title>
        <authorList>
            <person name="Huang Y."/>
        </authorList>
    </citation>
    <scope>NUCLEOTIDE SEQUENCE [LARGE SCALE GENOMIC DNA]</scope>
    <source>
        <strain evidence="3 4">S30H14</strain>
    </source>
</reference>
<evidence type="ECO:0000313" key="3">
    <source>
        <dbReference type="EMBL" id="QSO45444.1"/>
    </source>
</evidence>
<dbReference type="PANTHER" id="PTHR12526:SF638">
    <property type="entry name" value="SPORE COAT PROTEIN SA"/>
    <property type="match status" value="1"/>
</dbReference>
<dbReference type="InterPro" id="IPR001296">
    <property type="entry name" value="Glyco_trans_1"/>
</dbReference>
<dbReference type="Gene3D" id="3.40.50.2000">
    <property type="entry name" value="Glycogen Phosphorylase B"/>
    <property type="match status" value="2"/>
</dbReference>
<keyword evidence="4" id="KW-1185">Reference proteome</keyword>
<gene>
    <name evidence="3" type="ORF">JZ786_12730</name>
</gene>
<dbReference type="AlphaFoldDB" id="A0A9X7VUG6"/>
<sequence length="394" mass="43866">MRIIQLIDSFGSTGGLERFVYNLSDALLNRGHETVIVTVDPSDGHEWGTKSFTEVRLAKHPNSWLKSIRELRPDLVIWHCMPKMVPVVLKLCNAFPVIATVHGVTCPSGTRLLSDEDQVCFRKGGVGCLLSWYIHKCGFGRSPISAVRAIYSHNSMVQALQSCQRVYSVSQAIADFLTIEGVSPQNIRTFDNTLGEMHSFQYSNICTINRDKPVRLLYVGRLVHPKGVQYLINAVYELTHSSSHTSFTCEIVGDGWYHESLKALVHNLGITEYITFSGRVAGYQTEDKYIAADIVVVPSIWPDPAPLVVPEARRFGKPVVVFDAGGLPEWAKILGGVHVAQHADAHDLAMKILEVVDMYSDPEGTTTPKVRCPALIERLDLLNEIEYFTDTTRA</sequence>
<dbReference type="RefSeq" id="WP_206654812.1">
    <property type="nucleotide sequence ID" value="NZ_CP071182.1"/>
</dbReference>